<protein>
    <submittedName>
        <fullName evidence="3">Uncharacterized protein</fullName>
    </submittedName>
</protein>
<dbReference type="EMBL" id="JWZX01000828">
    <property type="protein sequence ID" value="KOO35539.1"/>
    <property type="molecule type" value="Genomic_DNA"/>
</dbReference>
<comment type="caution">
    <text evidence="3">The sequence shown here is derived from an EMBL/GenBank/DDBJ whole genome shotgun (WGS) entry which is preliminary data.</text>
</comment>
<evidence type="ECO:0000313" key="3">
    <source>
        <dbReference type="EMBL" id="KOO35539.1"/>
    </source>
</evidence>
<gene>
    <name evidence="3" type="ORF">Ctob_009377</name>
</gene>
<dbReference type="AlphaFoldDB" id="A0A0M0K9S6"/>
<sequence length="145" mass="16593">MSTMWRRALSTRLPSERFAPPPGHQVPGVTAGGPKPIVYRGMVLNSKLTVFYTLLFVVPSLAAFAYTGGKTQLSREELLASEAAKAKLREKFGPEDEERLKERKAMMNKVLFETKGDMRQDWAIKRDEERARKRALQEQQQQQQK</sequence>
<reference evidence="4" key="1">
    <citation type="journal article" date="2015" name="PLoS Genet.">
        <title>Genome Sequence and Transcriptome Analyses of Chrysochromulina tobin: Metabolic Tools for Enhanced Algal Fitness in the Prominent Order Prymnesiales (Haptophyceae).</title>
        <authorList>
            <person name="Hovde B.T."/>
            <person name="Deodato C.R."/>
            <person name="Hunsperger H.M."/>
            <person name="Ryken S.A."/>
            <person name="Yost W."/>
            <person name="Jha R.K."/>
            <person name="Patterson J."/>
            <person name="Monnat R.J. Jr."/>
            <person name="Barlow S.B."/>
            <person name="Starkenburg S.R."/>
            <person name="Cattolico R.A."/>
        </authorList>
    </citation>
    <scope>NUCLEOTIDE SEQUENCE</scope>
    <source>
        <strain evidence="4">CCMP291</strain>
    </source>
</reference>
<keyword evidence="2" id="KW-0472">Membrane</keyword>
<keyword evidence="2" id="KW-1133">Transmembrane helix</keyword>
<proteinExistence type="predicted"/>
<keyword evidence="2" id="KW-0812">Transmembrane</keyword>
<dbReference type="Proteomes" id="UP000037460">
    <property type="component" value="Unassembled WGS sequence"/>
</dbReference>
<evidence type="ECO:0000256" key="2">
    <source>
        <dbReference type="SAM" id="Phobius"/>
    </source>
</evidence>
<name>A0A0M0K9S6_9EUKA</name>
<accession>A0A0M0K9S6</accession>
<feature type="region of interest" description="Disordered" evidence="1">
    <location>
        <begin position="1"/>
        <end position="29"/>
    </location>
</feature>
<evidence type="ECO:0000256" key="1">
    <source>
        <dbReference type="SAM" id="MobiDB-lite"/>
    </source>
</evidence>
<organism evidence="3 4">
    <name type="scientific">Chrysochromulina tobinii</name>
    <dbReference type="NCBI Taxonomy" id="1460289"/>
    <lineage>
        <taxon>Eukaryota</taxon>
        <taxon>Haptista</taxon>
        <taxon>Haptophyta</taxon>
        <taxon>Prymnesiophyceae</taxon>
        <taxon>Prymnesiales</taxon>
        <taxon>Chrysochromulinaceae</taxon>
        <taxon>Chrysochromulina</taxon>
    </lineage>
</organism>
<keyword evidence="4" id="KW-1185">Reference proteome</keyword>
<feature type="transmembrane region" description="Helical" evidence="2">
    <location>
        <begin position="50"/>
        <end position="69"/>
    </location>
</feature>
<evidence type="ECO:0000313" key="4">
    <source>
        <dbReference type="Proteomes" id="UP000037460"/>
    </source>
</evidence>